<reference evidence="2 3" key="1">
    <citation type="submission" date="2020-01" db="EMBL/GenBank/DDBJ databases">
        <title>Whole genome sequencing of Halomonas alkaliphila strain LS44.</title>
        <authorList>
            <person name="Kumar S."/>
            <person name="Paul D."/>
            <person name="Shouche Y."/>
            <person name="Suryavanshi M.V."/>
        </authorList>
    </citation>
    <scope>NUCLEOTIDE SEQUENCE [LARGE SCALE GENOMIC DNA]</scope>
    <source>
        <strain evidence="2 3">LS44</strain>
    </source>
</reference>
<dbReference type="EMBL" id="JAAEHK010000007">
    <property type="protein sequence ID" value="NDL70283.1"/>
    <property type="molecule type" value="Genomic_DNA"/>
</dbReference>
<protein>
    <submittedName>
        <fullName evidence="2">Fimbrial assembly protein</fullName>
    </submittedName>
</protein>
<gene>
    <name evidence="2" type="ORF">GPL32_07140</name>
</gene>
<organism evidence="2 3">
    <name type="scientific">Vreelandella alkaliphila</name>
    <dbReference type="NCBI Taxonomy" id="272774"/>
    <lineage>
        <taxon>Bacteria</taxon>
        <taxon>Pseudomonadati</taxon>
        <taxon>Pseudomonadota</taxon>
        <taxon>Gammaproteobacteria</taxon>
        <taxon>Oceanospirillales</taxon>
        <taxon>Halomonadaceae</taxon>
        <taxon>Vreelandella</taxon>
    </lineage>
</organism>
<dbReference type="Proteomes" id="UP000480312">
    <property type="component" value="Unassembled WGS sequence"/>
</dbReference>
<evidence type="ECO:0000256" key="1">
    <source>
        <dbReference type="SAM" id="Phobius"/>
    </source>
</evidence>
<dbReference type="GO" id="GO:0043107">
    <property type="term" value="P:type IV pilus-dependent motility"/>
    <property type="evidence" value="ECO:0007669"/>
    <property type="project" value="TreeGrafter"/>
</dbReference>
<dbReference type="OrthoDB" id="5296173at2"/>
<sequence length="189" mass="21548">MSMTINLLPWREVRREKRTRQFYGLVLLMLFVGVACGLFILQVYQQQLAAQQQRNSFLSEHLEQLSNDIADVRRYQDDAKHMEDRMAIYHMLNKERTSTVRLFNDIAASVSEGVVYQHLSRTEDLVRLSAIADSERQVSDQLRKIAGMSGFGVPLFSEVAGEQNGSQHVFQFEVIQLPPDQGASMEAAP</sequence>
<dbReference type="GO" id="GO:0043683">
    <property type="term" value="P:type IV pilus assembly"/>
    <property type="evidence" value="ECO:0007669"/>
    <property type="project" value="TreeGrafter"/>
</dbReference>
<keyword evidence="1" id="KW-0812">Transmembrane</keyword>
<proteinExistence type="predicted"/>
<keyword evidence="1" id="KW-1133">Transmembrane helix</keyword>
<evidence type="ECO:0000313" key="3">
    <source>
        <dbReference type="Proteomes" id="UP000480312"/>
    </source>
</evidence>
<evidence type="ECO:0000313" key="2">
    <source>
        <dbReference type="EMBL" id="NDL70283.1"/>
    </source>
</evidence>
<comment type="caution">
    <text evidence="2">The sequence shown here is derived from an EMBL/GenBank/DDBJ whole genome shotgun (WGS) entry which is preliminary data.</text>
</comment>
<dbReference type="AlphaFoldDB" id="A0A7C9JSV6"/>
<name>A0A7C9JSV6_9GAMM</name>
<feature type="transmembrane region" description="Helical" evidence="1">
    <location>
        <begin position="21"/>
        <end position="44"/>
    </location>
</feature>
<dbReference type="InterPro" id="IPR007813">
    <property type="entry name" value="PilN"/>
</dbReference>
<dbReference type="PANTHER" id="PTHR40278">
    <property type="entry name" value="DNA UTILIZATION PROTEIN HOFN"/>
    <property type="match status" value="1"/>
</dbReference>
<keyword evidence="1" id="KW-0472">Membrane</keyword>
<accession>A0A7C9JSV6</accession>
<dbReference type="Pfam" id="PF05137">
    <property type="entry name" value="PilN"/>
    <property type="match status" value="1"/>
</dbReference>
<dbReference type="InterPro" id="IPR052534">
    <property type="entry name" value="Extracell_DNA_Util/SecSys_Comp"/>
</dbReference>
<dbReference type="PANTHER" id="PTHR40278:SF2">
    <property type="entry name" value="TYPE IV PILUS INNER MEMBRANE COMPONENT PILN"/>
    <property type="match status" value="1"/>
</dbReference>
<dbReference type="RefSeq" id="WP_162218177.1">
    <property type="nucleotide sequence ID" value="NZ_JAAEHK010000007.1"/>
</dbReference>